<evidence type="ECO:0000313" key="1">
    <source>
        <dbReference type="EMBL" id="EMD25496.1"/>
    </source>
</evidence>
<sequence length="52" mass="5293">MGLLDGDLGPSDPRFGHATLLNASIASEGEGRLYASWAAASPSPGQRHGGSR</sequence>
<dbReference type="EMBL" id="ANMG01000045">
    <property type="protein sequence ID" value="EMD25496.1"/>
    <property type="molecule type" value="Genomic_DNA"/>
</dbReference>
<dbReference type="Proteomes" id="UP000014137">
    <property type="component" value="Unassembled WGS sequence"/>
</dbReference>
<reference evidence="1 2" key="1">
    <citation type="submission" date="2012-10" db="EMBL/GenBank/DDBJ databases">
        <title>Genome assembly of Amycolatopsis azurea DSM 43854.</title>
        <authorList>
            <person name="Khatri I."/>
            <person name="Kaur I."/>
            <person name="Subramanian S."/>
            <person name="Mayilraj S."/>
        </authorList>
    </citation>
    <scope>NUCLEOTIDE SEQUENCE [LARGE SCALE GENOMIC DNA]</scope>
    <source>
        <strain evidence="1 2">DSM 43854</strain>
    </source>
</reference>
<comment type="caution">
    <text evidence="1">The sequence shown here is derived from an EMBL/GenBank/DDBJ whole genome shotgun (WGS) entry which is preliminary data.</text>
</comment>
<dbReference type="AlphaFoldDB" id="M2QFJ2"/>
<name>M2QFJ2_9PSEU</name>
<dbReference type="PATRIC" id="fig|1238180.3.peg.4786"/>
<organism evidence="1 2">
    <name type="scientific">Amycolatopsis azurea DSM 43854</name>
    <dbReference type="NCBI Taxonomy" id="1238180"/>
    <lineage>
        <taxon>Bacteria</taxon>
        <taxon>Bacillati</taxon>
        <taxon>Actinomycetota</taxon>
        <taxon>Actinomycetes</taxon>
        <taxon>Pseudonocardiales</taxon>
        <taxon>Pseudonocardiaceae</taxon>
        <taxon>Amycolatopsis</taxon>
    </lineage>
</organism>
<accession>M2QFJ2</accession>
<protein>
    <submittedName>
        <fullName evidence="1">Uncharacterized protein</fullName>
    </submittedName>
</protein>
<evidence type="ECO:0000313" key="2">
    <source>
        <dbReference type="Proteomes" id="UP000014137"/>
    </source>
</evidence>
<gene>
    <name evidence="1" type="ORF">C791_4743</name>
</gene>
<proteinExistence type="predicted"/>